<dbReference type="AlphaFoldDB" id="A0A926GD71"/>
<comment type="caution">
    <text evidence="3">The sequence shown here is derived from an EMBL/GenBank/DDBJ whole genome shotgun (WGS) entry which is preliminary data.</text>
</comment>
<proteinExistence type="predicted"/>
<dbReference type="RefSeq" id="WP_187791660.1">
    <property type="nucleotide sequence ID" value="NZ_JACOQL010000001.1"/>
</dbReference>
<evidence type="ECO:0000313" key="4">
    <source>
        <dbReference type="Proteomes" id="UP000608594"/>
    </source>
</evidence>
<evidence type="ECO:0000313" key="3">
    <source>
        <dbReference type="EMBL" id="MBC9245239.1"/>
    </source>
</evidence>
<feature type="region of interest" description="Disordered" evidence="1">
    <location>
        <begin position="195"/>
        <end position="227"/>
    </location>
</feature>
<reference evidence="3" key="1">
    <citation type="submission" date="2020-08" db="EMBL/GenBank/DDBJ databases">
        <title>Paracoccus amoyensis sp. nov., isolated from the surface seawater at coast of Xiamen, Fujian.</title>
        <authorList>
            <person name="Lyu L."/>
        </authorList>
    </citation>
    <scope>NUCLEOTIDE SEQUENCE</scope>
    <source>
        <strain evidence="3">11-3</strain>
    </source>
</reference>
<dbReference type="GO" id="GO:0042834">
    <property type="term" value="F:peptidoglycan binding"/>
    <property type="evidence" value="ECO:0007669"/>
    <property type="project" value="InterPro"/>
</dbReference>
<accession>A0A926GD71</accession>
<feature type="domain" description="SPOR" evidence="2">
    <location>
        <begin position="244"/>
        <end position="321"/>
    </location>
</feature>
<organism evidence="3 4">
    <name type="scientific">Paracoccus amoyensis</name>
    <dbReference type="NCBI Taxonomy" id="2760093"/>
    <lineage>
        <taxon>Bacteria</taxon>
        <taxon>Pseudomonadati</taxon>
        <taxon>Pseudomonadota</taxon>
        <taxon>Alphaproteobacteria</taxon>
        <taxon>Rhodobacterales</taxon>
        <taxon>Paracoccaceae</taxon>
        <taxon>Paracoccus</taxon>
    </lineage>
</organism>
<dbReference type="PROSITE" id="PS51724">
    <property type="entry name" value="SPOR"/>
    <property type="match status" value="1"/>
</dbReference>
<name>A0A926GD71_9RHOB</name>
<dbReference type="Pfam" id="PF05036">
    <property type="entry name" value="SPOR"/>
    <property type="match status" value="1"/>
</dbReference>
<dbReference type="EMBL" id="JACOQL010000001">
    <property type="protein sequence ID" value="MBC9245239.1"/>
    <property type="molecule type" value="Genomic_DNA"/>
</dbReference>
<evidence type="ECO:0000259" key="2">
    <source>
        <dbReference type="PROSITE" id="PS51724"/>
    </source>
</evidence>
<sequence>MRGWIAILGLVFWPWLAWSQDVPDGFRGAQFIDASGCVFAQENGRWSARLDRDGEQICGFPPTRMTGSHDEPTPKNAGERLQTALADGLRDGDLAADRRGLQERNAPMVEPAQTALQDRVAQQVKAVEAVRTAVAAASPRSSQLCGQLGYVPTAQPDPIIGTDVTQGLCPGMRAPLPEERLISPPVVRLTAPVQQDLASSAAVPDRRPQEARPAEQARPEKTAPSSVIARRLHVADPRQPTVEMIPAGARFVQIGSFVDDQNATIAIRKLSQLGYRVAQNHVRQDYRQARVIMAGPFADRQTLIMALNHLRAAGYPNAIAR</sequence>
<dbReference type="Proteomes" id="UP000608594">
    <property type="component" value="Unassembled WGS sequence"/>
</dbReference>
<dbReference type="Gene3D" id="3.30.70.1070">
    <property type="entry name" value="Sporulation related repeat"/>
    <property type="match status" value="1"/>
</dbReference>
<evidence type="ECO:0000256" key="1">
    <source>
        <dbReference type="SAM" id="MobiDB-lite"/>
    </source>
</evidence>
<dbReference type="SUPFAM" id="SSF110997">
    <property type="entry name" value="Sporulation related repeat"/>
    <property type="match status" value="1"/>
</dbReference>
<gene>
    <name evidence="3" type="ORF">H4P12_00585</name>
</gene>
<protein>
    <submittedName>
        <fullName evidence="3">SPOR domain-containing protein</fullName>
    </submittedName>
</protein>
<dbReference type="InterPro" id="IPR007730">
    <property type="entry name" value="SPOR-like_dom"/>
</dbReference>
<keyword evidence="4" id="KW-1185">Reference proteome</keyword>
<dbReference type="InterPro" id="IPR036680">
    <property type="entry name" value="SPOR-like_sf"/>
</dbReference>
<feature type="compositionally biased region" description="Basic and acidic residues" evidence="1">
    <location>
        <begin position="204"/>
        <end position="221"/>
    </location>
</feature>